<sequence>MLNIQLSLKKAKKKNLFLSRKVNNTLEKTSKYKSSSITPDQSPCPKSKTPEKPLLDTNLSEKRLHEEKNQILKGFITTRKPKLKFLIIDDRKHERKLIGKDRITPEIISRSKNFLGRSCTPIKRNLSPGVFGKSFDIECLADACLDIKEQNMRLRKKIPNVQRSLKNSFKNMKKIVNIVQQPKVDKDAYRRICRQLKRNIVNIVNA</sequence>
<organism evidence="2 3">
    <name type="scientific">Stentor coeruleus</name>
    <dbReference type="NCBI Taxonomy" id="5963"/>
    <lineage>
        <taxon>Eukaryota</taxon>
        <taxon>Sar</taxon>
        <taxon>Alveolata</taxon>
        <taxon>Ciliophora</taxon>
        <taxon>Postciliodesmatophora</taxon>
        <taxon>Heterotrichea</taxon>
        <taxon>Heterotrichida</taxon>
        <taxon>Stentoridae</taxon>
        <taxon>Stentor</taxon>
    </lineage>
</organism>
<gene>
    <name evidence="2" type="ORF">SteCoe_4794</name>
</gene>
<keyword evidence="3" id="KW-1185">Reference proteome</keyword>
<name>A0A1R2CU00_9CILI</name>
<dbReference type="EMBL" id="MPUH01000061">
    <property type="protein sequence ID" value="OMJ92455.1"/>
    <property type="molecule type" value="Genomic_DNA"/>
</dbReference>
<evidence type="ECO:0000313" key="3">
    <source>
        <dbReference type="Proteomes" id="UP000187209"/>
    </source>
</evidence>
<feature type="compositionally biased region" description="Polar residues" evidence="1">
    <location>
        <begin position="29"/>
        <end position="41"/>
    </location>
</feature>
<feature type="region of interest" description="Disordered" evidence="1">
    <location>
        <begin position="29"/>
        <end position="55"/>
    </location>
</feature>
<protein>
    <submittedName>
        <fullName evidence="2">Uncharacterized protein</fullName>
    </submittedName>
</protein>
<accession>A0A1R2CU00</accession>
<dbReference type="Proteomes" id="UP000187209">
    <property type="component" value="Unassembled WGS sequence"/>
</dbReference>
<evidence type="ECO:0000256" key="1">
    <source>
        <dbReference type="SAM" id="MobiDB-lite"/>
    </source>
</evidence>
<comment type="caution">
    <text evidence="2">The sequence shown here is derived from an EMBL/GenBank/DDBJ whole genome shotgun (WGS) entry which is preliminary data.</text>
</comment>
<reference evidence="2 3" key="1">
    <citation type="submission" date="2016-11" db="EMBL/GenBank/DDBJ databases">
        <title>The macronuclear genome of Stentor coeruleus: a giant cell with tiny introns.</title>
        <authorList>
            <person name="Slabodnick M."/>
            <person name="Ruby J.G."/>
            <person name="Reiff S.B."/>
            <person name="Swart E.C."/>
            <person name="Gosai S."/>
            <person name="Prabakaran S."/>
            <person name="Witkowska E."/>
            <person name="Larue G.E."/>
            <person name="Fisher S."/>
            <person name="Freeman R.M."/>
            <person name="Gunawardena J."/>
            <person name="Chu W."/>
            <person name="Stover N.A."/>
            <person name="Gregory B.D."/>
            <person name="Nowacki M."/>
            <person name="Derisi J."/>
            <person name="Roy S.W."/>
            <person name="Marshall W.F."/>
            <person name="Sood P."/>
        </authorList>
    </citation>
    <scope>NUCLEOTIDE SEQUENCE [LARGE SCALE GENOMIC DNA]</scope>
    <source>
        <strain evidence="2">WM001</strain>
    </source>
</reference>
<dbReference type="AlphaFoldDB" id="A0A1R2CU00"/>
<evidence type="ECO:0000313" key="2">
    <source>
        <dbReference type="EMBL" id="OMJ92455.1"/>
    </source>
</evidence>
<proteinExistence type="predicted"/>